<evidence type="ECO:0000313" key="5">
    <source>
        <dbReference type="EMBL" id="KAG9464589.1"/>
    </source>
</evidence>
<evidence type="ECO:0000313" key="6">
    <source>
        <dbReference type="Proteomes" id="UP000770717"/>
    </source>
</evidence>
<reference evidence="5" key="1">
    <citation type="thesis" date="2020" institute="ProQuest LLC" country="789 East Eisenhower Parkway, Ann Arbor, MI, USA">
        <title>Comparative Genomics and Chromosome Evolution.</title>
        <authorList>
            <person name="Mudd A.B."/>
        </authorList>
    </citation>
    <scope>NUCLEOTIDE SEQUENCE</scope>
    <source>
        <strain evidence="5">HN-11 Male</strain>
        <tissue evidence="5">Kidney and liver</tissue>
    </source>
</reference>
<feature type="chain" id="PRO_5035232468" description="Tantalus-like domain-containing protein" evidence="3">
    <location>
        <begin position="23"/>
        <end position="349"/>
    </location>
</feature>
<protein>
    <recommendedName>
        <fullName evidence="4">Tantalus-like domain-containing protein</fullName>
    </recommendedName>
</protein>
<proteinExistence type="predicted"/>
<evidence type="ECO:0000256" key="2">
    <source>
        <dbReference type="SAM" id="MobiDB-lite"/>
    </source>
</evidence>
<dbReference type="PANTHER" id="PTHR14522">
    <property type="entry name" value="EMO2-RELATED"/>
    <property type="match status" value="1"/>
</dbReference>
<dbReference type="OrthoDB" id="6163216at2759"/>
<dbReference type="Proteomes" id="UP000770717">
    <property type="component" value="Unassembled WGS sequence"/>
</dbReference>
<dbReference type="EMBL" id="WNTK01004196">
    <property type="protein sequence ID" value="KAG9464589.1"/>
    <property type="molecule type" value="Genomic_DNA"/>
</dbReference>
<gene>
    <name evidence="5" type="ORF">GDO78_019693</name>
</gene>
<keyword evidence="6" id="KW-1185">Reference proteome</keyword>
<comment type="caution">
    <text evidence="5">The sequence shown here is derived from an EMBL/GenBank/DDBJ whole genome shotgun (WGS) entry which is preliminary data.</text>
</comment>
<feature type="region of interest" description="Disordered" evidence="2">
    <location>
        <begin position="82"/>
        <end position="104"/>
    </location>
</feature>
<feature type="region of interest" description="Disordered" evidence="2">
    <location>
        <begin position="230"/>
        <end position="305"/>
    </location>
</feature>
<evidence type="ECO:0000256" key="1">
    <source>
        <dbReference type="ARBA" id="ARBA00022553"/>
    </source>
</evidence>
<dbReference type="InterPro" id="IPR028149">
    <property type="entry name" value="Tantalus-like"/>
</dbReference>
<evidence type="ECO:0000259" key="4">
    <source>
        <dbReference type="Pfam" id="PF15386"/>
    </source>
</evidence>
<dbReference type="Pfam" id="PF15386">
    <property type="entry name" value="Tantalus"/>
    <property type="match status" value="1"/>
</dbReference>
<sequence length="349" mass="39039">MFSAINLLFFFLTLVITPSPTALPVSTKEPSHTFPTCPPPLSPPKEEPGWGLVPLFNSVRSKLESFAEIFLSPVKSRKDARNLKAGAHSNEPNQQDFCVPGEAAEDSVHSSSLSPVHHGVDCEECGFLSSALEEKSFPSQTIPANLRLQTEPSHSPSILCRPPLQRYDSCPLLPHRRHKRRHSLDVMEPTAEPYSCRRRRHSLGSVEECPKLALTSFSLSCLRKENHPSVLRQSPFQPGDMRKSPTGSVHSEGSPAGLGLDKDREPGLSQVEDQVTKESLPDSDFKDSGNHSRSKENKVSSIRIRKRVLRQEEKLTPLGLPKRVRLEKDDFSLEEIYTNKNYHTPTEKK</sequence>
<keyword evidence="3" id="KW-0732">Signal</keyword>
<feature type="compositionally biased region" description="Basic and acidic residues" evidence="2">
    <location>
        <begin position="274"/>
        <end position="298"/>
    </location>
</feature>
<dbReference type="PANTHER" id="PTHR14522:SF2">
    <property type="entry name" value="PROLINE-RICH PROTEIN 14"/>
    <property type="match status" value="1"/>
</dbReference>
<evidence type="ECO:0000256" key="3">
    <source>
        <dbReference type="SAM" id="SignalP"/>
    </source>
</evidence>
<accession>A0A8J6E8V9</accession>
<name>A0A8J6E8V9_ELECQ</name>
<keyword evidence="1" id="KW-0597">Phosphoprotein</keyword>
<feature type="domain" description="Tantalus-like" evidence="4">
    <location>
        <begin position="315"/>
        <end position="348"/>
    </location>
</feature>
<dbReference type="InterPro" id="IPR026320">
    <property type="entry name" value="PRR14"/>
</dbReference>
<organism evidence="5 6">
    <name type="scientific">Eleutherodactylus coqui</name>
    <name type="common">Puerto Rican coqui</name>
    <dbReference type="NCBI Taxonomy" id="57060"/>
    <lineage>
        <taxon>Eukaryota</taxon>
        <taxon>Metazoa</taxon>
        <taxon>Chordata</taxon>
        <taxon>Craniata</taxon>
        <taxon>Vertebrata</taxon>
        <taxon>Euteleostomi</taxon>
        <taxon>Amphibia</taxon>
        <taxon>Batrachia</taxon>
        <taxon>Anura</taxon>
        <taxon>Neobatrachia</taxon>
        <taxon>Hyloidea</taxon>
        <taxon>Eleutherodactylidae</taxon>
        <taxon>Eleutherodactylinae</taxon>
        <taxon>Eleutherodactylus</taxon>
        <taxon>Eleutherodactylus</taxon>
    </lineage>
</organism>
<dbReference type="AlphaFoldDB" id="A0A8J6E8V9"/>
<feature type="signal peptide" evidence="3">
    <location>
        <begin position="1"/>
        <end position="22"/>
    </location>
</feature>